<gene>
    <name evidence="2" type="ORF">GUY60_30495</name>
</gene>
<dbReference type="OrthoDB" id="4183777at2"/>
<dbReference type="EMBL" id="JAAAHS010000356">
    <property type="protein sequence ID" value="NBE55687.1"/>
    <property type="molecule type" value="Genomic_DNA"/>
</dbReference>
<accession>A0A964XQC6</accession>
<evidence type="ECO:0000313" key="3">
    <source>
        <dbReference type="Proteomes" id="UP000598297"/>
    </source>
</evidence>
<name>A0A964XQC6_9ACTN</name>
<feature type="chain" id="PRO_5038657872" evidence="1">
    <location>
        <begin position="25"/>
        <end position="225"/>
    </location>
</feature>
<keyword evidence="3" id="KW-1185">Reference proteome</keyword>
<feature type="signal peptide" evidence="1">
    <location>
        <begin position="1"/>
        <end position="24"/>
    </location>
</feature>
<protein>
    <submittedName>
        <fullName evidence="2">Uncharacterized protein</fullName>
    </submittedName>
</protein>
<dbReference type="AlphaFoldDB" id="A0A964XQC6"/>
<keyword evidence="1" id="KW-0732">Signal</keyword>
<dbReference type="RefSeq" id="WP_161703657.1">
    <property type="nucleotide sequence ID" value="NZ_JAAAHS010000356.1"/>
</dbReference>
<reference evidence="2" key="1">
    <citation type="submission" date="2020-01" db="EMBL/GenBank/DDBJ databases">
        <title>Whole-genome analyses of novel actinobacteria.</title>
        <authorList>
            <person name="Sahin N."/>
        </authorList>
    </citation>
    <scope>NUCLEOTIDE SEQUENCE</scope>
    <source>
        <strain evidence="2">YC537</strain>
    </source>
</reference>
<evidence type="ECO:0000313" key="2">
    <source>
        <dbReference type="EMBL" id="NBE55687.1"/>
    </source>
</evidence>
<proteinExistence type="predicted"/>
<organism evidence="2 3">
    <name type="scientific">Streptomyces boluensis</name>
    <dbReference type="NCBI Taxonomy" id="1775135"/>
    <lineage>
        <taxon>Bacteria</taxon>
        <taxon>Bacillati</taxon>
        <taxon>Actinomycetota</taxon>
        <taxon>Actinomycetes</taxon>
        <taxon>Kitasatosporales</taxon>
        <taxon>Streptomycetaceae</taxon>
        <taxon>Streptomyces</taxon>
    </lineage>
</organism>
<sequence length="225" mass="24458">MKTKDRISWIALAVGLLIAGTAWATLQIADAVTETSLGKAPHQAGDVHLDPLKKGEVLAADRWPYACALVDQKDVEAILPDAEEVREEPPLHVYAPSIKEFAADPAWKRSDSADYGRCEYSMELPGETFAATRVWVRVDAVADPELIAGYYEDVTRSGDSKRFGADACANDGGLDDSWTCRKGSLMFTVGGQTTATFEGRMDSAPFVWRDDVGPEFVRAVTAKVS</sequence>
<evidence type="ECO:0000256" key="1">
    <source>
        <dbReference type="SAM" id="SignalP"/>
    </source>
</evidence>
<comment type="caution">
    <text evidence="2">The sequence shown here is derived from an EMBL/GenBank/DDBJ whole genome shotgun (WGS) entry which is preliminary data.</text>
</comment>
<dbReference type="Proteomes" id="UP000598297">
    <property type="component" value="Unassembled WGS sequence"/>
</dbReference>